<dbReference type="AlphaFoldDB" id="A0A5C9AG27"/>
<dbReference type="Proteomes" id="UP000321461">
    <property type="component" value="Unassembled WGS sequence"/>
</dbReference>
<reference evidence="2 3" key="1">
    <citation type="submission" date="2019-08" db="EMBL/GenBank/DDBJ databases">
        <title>Whole genome analysis of cultivated E. coli strains isolated from CD patients and healthy donors.</title>
        <authorList>
            <person name="Siniagina M.N."/>
            <person name="Markelova M.I."/>
            <person name="Laikov A.V."/>
            <person name="Boulygina E.A."/>
            <person name="Khusnutdinova D.R."/>
            <person name="Kharchenko A."/>
            <person name="Grigoryeva T.V."/>
        </authorList>
    </citation>
    <scope>NUCLEOTIDE SEQUENCE [LARGE SCALE GENOMIC DNA]</scope>
    <source>
        <strain evidence="2 3">3_77_5</strain>
    </source>
</reference>
<gene>
    <name evidence="2" type="ORF">FWK02_21585</name>
</gene>
<feature type="non-terminal residue" evidence="2">
    <location>
        <position position="1"/>
    </location>
</feature>
<organism evidence="2 3">
    <name type="scientific">Escherichia coli</name>
    <dbReference type="NCBI Taxonomy" id="562"/>
    <lineage>
        <taxon>Bacteria</taxon>
        <taxon>Pseudomonadati</taxon>
        <taxon>Pseudomonadota</taxon>
        <taxon>Gammaproteobacteria</taxon>
        <taxon>Enterobacterales</taxon>
        <taxon>Enterobacteriaceae</taxon>
        <taxon>Escherichia</taxon>
    </lineage>
</organism>
<evidence type="ECO:0000313" key="2">
    <source>
        <dbReference type="EMBL" id="TXS99668.1"/>
    </source>
</evidence>
<accession>A0A5C9AG27</accession>
<comment type="caution">
    <text evidence="2">The sequence shown here is derived from an EMBL/GenBank/DDBJ whole genome shotgun (WGS) entry which is preliminary data.</text>
</comment>
<feature type="region of interest" description="Disordered" evidence="1">
    <location>
        <begin position="1"/>
        <end position="24"/>
    </location>
</feature>
<proteinExistence type="predicted"/>
<name>A0A5C9AG27_ECOLX</name>
<protein>
    <submittedName>
        <fullName evidence="2">Cytochrome C nitrite reductase</fullName>
    </submittedName>
</protein>
<dbReference type="EMBL" id="VSBS01000915">
    <property type="protein sequence ID" value="TXS99668.1"/>
    <property type="molecule type" value="Genomic_DNA"/>
</dbReference>
<evidence type="ECO:0000256" key="1">
    <source>
        <dbReference type="SAM" id="MobiDB-lite"/>
    </source>
</evidence>
<sequence length="24" mass="2708">DCHSDQRTNPNFNPASVPLLKEQP</sequence>
<evidence type="ECO:0000313" key="3">
    <source>
        <dbReference type="Proteomes" id="UP000321461"/>
    </source>
</evidence>